<organism evidence="1 2">
    <name type="scientific">Escherichia coli O25b:H4</name>
    <dbReference type="NCBI Taxonomy" id="941280"/>
    <lineage>
        <taxon>Bacteria</taxon>
        <taxon>Pseudomonadati</taxon>
        <taxon>Pseudomonadota</taxon>
        <taxon>Gammaproteobacteria</taxon>
        <taxon>Enterobacterales</taxon>
        <taxon>Enterobacteriaceae</taxon>
        <taxon>Escherichia</taxon>
    </lineage>
</organism>
<dbReference type="PATRIC" id="fig|941280.3.peg.1562"/>
<evidence type="ECO:0000313" key="2">
    <source>
        <dbReference type="Proteomes" id="UP000183316"/>
    </source>
</evidence>
<dbReference type="AlphaFoldDB" id="A0A192CAP0"/>
<sequence length="47" mass="5369">MRFSPVSSFFFTCCVVGRTFLSFPDMQDNRQEAGSNILIFQLAPTFD</sequence>
<dbReference type="Proteomes" id="UP000183316">
    <property type="component" value="Chromosome"/>
</dbReference>
<name>A0A192CAP0_ECO25</name>
<accession>A0A192CAP0</accession>
<evidence type="ECO:0000313" key="1">
    <source>
        <dbReference type="EMBL" id="ANK02837.1"/>
    </source>
</evidence>
<gene>
    <name evidence="1" type="ORF">WLH_01576</name>
</gene>
<reference evidence="1 2" key="1">
    <citation type="submission" date="2016-03" db="EMBL/GenBank/DDBJ databases">
        <title>Genome Sequence and Comparative Pathogenic Determinants of Uropathogenic Escherichia coli O25b:H4, a Clinical Isolate from Saudi Arabia.</title>
        <authorList>
            <person name="Alyamani E.A.J."/>
            <person name="Khiyami M.A."/>
            <person name="Booq R.Y."/>
            <person name="Bahwerth F.S."/>
            <person name="Vaisvil B."/>
            <person name="Schmitt D.P."/>
            <person name="Kapatral V."/>
        </authorList>
    </citation>
    <scope>NUCLEOTIDE SEQUENCE [LARGE SCALE GENOMIC DNA]</scope>
    <source>
        <strain evidence="1 2">O25b:H4</strain>
    </source>
</reference>
<proteinExistence type="predicted"/>
<protein>
    <submittedName>
        <fullName evidence="1">Uncharacterized protein</fullName>
    </submittedName>
</protein>
<dbReference type="EMBL" id="CP015085">
    <property type="protein sequence ID" value="ANK02837.1"/>
    <property type="molecule type" value="Genomic_DNA"/>
</dbReference>